<evidence type="ECO:0000313" key="3">
    <source>
        <dbReference type="Proteomes" id="UP000193827"/>
    </source>
</evidence>
<accession>A0A1Y5TDY6</accession>
<sequence length="179" mass="19472">MHLLKLFAVAAFSTGFAAQTMGQTSFSALTKDERAILHEQIRAVLLANPELAAPALGLDLQSNPTPVDIFADAVENDLTRIRSHAQALFDPALPGFGPVNAPLTIALFIRANCPDCARAEADLRQLVQTHDLRVTLIDFDAHSALAHALELGMAPSYVLPEMLLRGHIPPIVLERYFKN</sequence>
<dbReference type="EMBL" id="FWFL01000010">
    <property type="protein sequence ID" value="SLN62059.1"/>
    <property type="molecule type" value="Genomic_DNA"/>
</dbReference>
<organism evidence="2 3">
    <name type="scientific">Roseovarius litorisediminis</name>
    <dbReference type="NCBI Taxonomy" id="1312363"/>
    <lineage>
        <taxon>Bacteria</taxon>
        <taxon>Pseudomonadati</taxon>
        <taxon>Pseudomonadota</taxon>
        <taxon>Alphaproteobacteria</taxon>
        <taxon>Rhodobacterales</taxon>
        <taxon>Roseobacteraceae</taxon>
        <taxon>Roseovarius</taxon>
    </lineage>
</organism>
<name>A0A1Y5TDY6_9RHOB</name>
<evidence type="ECO:0008006" key="4">
    <source>
        <dbReference type="Google" id="ProtNLM"/>
    </source>
</evidence>
<evidence type="ECO:0000256" key="1">
    <source>
        <dbReference type="SAM" id="SignalP"/>
    </source>
</evidence>
<dbReference type="SUPFAM" id="SSF52833">
    <property type="entry name" value="Thioredoxin-like"/>
    <property type="match status" value="1"/>
</dbReference>
<reference evidence="2 3" key="1">
    <citation type="submission" date="2017-03" db="EMBL/GenBank/DDBJ databases">
        <authorList>
            <person name="Afonso C.L."/>
            <person name="Miller P.J."/>
            <person name="Scott M.A."/>
            <person name="Spackman E."/>
            <person name="Goraichik I."/>
            <person name="Dimitrov K.M."/>
            <person name="Suarez D.L."/>
            <person name="Swayne D.E."/>
        </authorList>
    </citation>
    <scope>NUCLEOTIDE SEQUENCE [LARGE SCALE GENOMIC DNA]</scope>
    <source>
        <strain evidence="2 3">CECT 8287</strain>
    </source>
</reference>
<protein>
    <recommendedName>
        <fullName evidence="4">Thioredoxin domain-containing protein</fullName>
    </recommendedName>
</protein>
<dbReference type="RefSeq" id="WP_085893578.1">
    <property type="nucleotide sequence ID" value="NZ_FWFL01000010.1"/>
</dbReference>
<dbReference type="OrthoDB" id="7726503at2"/>
<gene>
    <name evidence="2" type="ORF">PEL8287_03372</name>
</gene>
<dbReference type="InterPro" id="IPR036249">
    <property type="entry name" value="Thioredoxin-like_sf"/>
</dbReference>
<keyword evidence="1" id="KW-0732">Signal</keyword>
<evidence type="ECO:0000313" key="2">
    <source>
        <dbReference type="EMBL" id="SLN62059.1"/>
    </source>
</evidence>
<feature type="chain" id="PRO_5010988165" description="Thioredoxin domain-containing protein" evidence="1">
    <location>
        <begin position="18"/>
        <end position="179"/>
    </location>
</feature>
<feature type="signal peptide" evidence="1">
    <location>
        <begin position="1"/>
        <end position="17"/>
    </location>
</feature>
<keyword evidence="3" id="KW-1185">Reference proteome</keyword>
<proteinExistence type="predicted"/>
<dbReference type="Proteomes" id="UP000193827">
    <property type="component" value="Unassembled WGS sequence"/>
</dbReference>
<dbReference type="AlphaFoldDB" id="A0A1Y5TDY6"/>
<dbReference type="Gene3D" id="3.40.30.10">
    <property type="entry name" value="Glutaredoxin"/>
    <property type="match status" value="1"/>
</dbReference>